<comment type="caution">
    <text evidence="1">The sequence shown here is derived from an EMBL/GenBank/DDBJ whole genome shotgun (WGS) entry which is preliminary data.</text>
</comment>
<sequence length="85" mass="10186">MSKELRTFEIRFQNNVVTISTDRSRLGTLEALVTIIFHEFHRKSPEEFDGFMMRMNLLHEFTKQRKEHIDGEPLNDNAFWRSADK</sequence>
<evidence type="ECO:0000313" key="2">
    <source>
        <dbReference type="Proteomes" id="UP000565468"/>
    </source>
</evidence>
<name>A0A848MA36_PAELE</name>
<evidence type="ECO:0000313" key="1">
    <source>
        <dbReference type="EMBL" id="NMO97456.1"/>
    </source>
</evidence>
<keyword evidence="2" id="KW-1185">Reference proteome</keyword>
<dbReference type="RefSeq" id="WP_169506242.1">
    <property type="nucleotide sequence ID" value="NZ_JABBPN010000018.1"/>
</dbReference>
<dbReference type="AlphaFoldDB" id="A0A848MA36"/>
<proteinExistence type="predicted"/>
<organism evidence="1 2">
    <name type="scientific">Paenibacillus lemnae</name>
    <dbReference type="NCBI Taxonomy" id="1330551"/>
    <lineage>
        <taxon>Bacteria</taxon>
        <taxon>Bacillati</taxon>
        <taxon>Bacillota</taxon>
        <taxon>Bacilli</taxon>
        <taxon>Bacillales</taxon>
        <taxon>Paenibacillaceae</taxon>
        <taxon>Paenibacillus</taxon>
    </lineage>
</organism>
<dbReference type="Proteomes" id="UP000565468">
    <property type="component" value="Unassembled WGS sequence"/>
</dbReference>
<gene>
    <name evidence="1" type="ORF">HII30_16950</name>
</gene>
<reference evidence="1 2" key="1">
    <citation type="submission" date="2020-04" db="EMBL/GenBank/DDBJ databases">
        <title>Paenibacillus algicola sp. nov., a novel marine bacterium producing alginate lyase.</title>
        <authorList>
            <person name="Huang H."/>
        </authorList>
    </citation>
    <scope>NUCLEOTIDE SEQUENCE [LARGE SCALE GENOMIC DNA]</scope>
    <source>
        <strain evidence="1 2">L7-75</strain>
    </source>
</reference>
<protein>
    <submittedName>
        <fullName evidence="1">Uncharacterized protein</fullName>
    </submittedName>
</protein>
<accession>A0A848MA36</accession>
<dbReference type="EMBL" id="JABBPN010000018">
    <property type="protein sequence ID" value="NMO97456.1"/>
    <property type="molecule type" value="Genomic_DNA"/>
</dbReference>